<evidence type="ECO:0000259" key="1">
    <source>
        <dbReference type="Pfam" id="PF07872"/>
    </source>
</evidence>
<evidence type="ECO:0000313" key="2">
    <source>
        <dbReference type="EMBL" id="QGH36300.1"/>
    </source>
</evidence>
<proteinExistence type="predicted"/>
<protein>
    <submittedName>
        <fullName evidence="2">DUF1659 domain-containing protein</fullName>
    </submittedName>
</protein>
<gene>
    <name evidence="2" type="ORF">GI584_20630</name>
</gene>
<dbReference type="Proteomes" id="UP000339690">
    <property type="component" value="Chromosome"/>
</dbReference>
<dbReference type="InterPro" id="IPR012454">
    <property type="entry name" value="DUF1659"/>
</dbReference>
<dbReference type="KEGG" id="grc:GI584_20630"/>
<accession>A0A5Q2TRF7</accession>
<sequence>MALAERIDSRLQLTFEDGTDPISGDQIYKTKSFNNVKIDATADQLLAVTETLVPLQQLVLYSVKRNDTELITED</sequence>
<organism evidence="2 3">
    <name type="scientific">Gracilibacillus salitolerans</name>
    <dbReference type="NCBI Taxonomy" id="2663022"/>
    <lineage>
        <taxon>Bacteria</taxon>
        <taxon>Bacillati</taxon>
        <taxon>Bacillota</taxon>
        <taxon>Bacilli</taxon>
        <taxon>Bacillales</taxon>
        <taxon>Bacillaceae</taxon>
        <taxon>Gracilibacillus</taxon>
    </lineage>
</organism>
<dbReference type="Pfam" id="PF07872">
    <property type="entry name" value="DUF1659"/>
    <property type="match status" value="1"/>
</dbReference>
<dbReference type="AlphaFoldDB" id="A0A5Q2TRF7"/>
<reference evidence="2 3" key="1">
    <citation type="submission" date="2019-11" db="EMBL/GenBank/DDBJ databases">
        <title>Gracilibacillus salitolerans sp. nov., a moderate halophile isolated from a saline soil in northwest China.</title>
        <authorList>
            <person name="Gan L."/>
        </authorList>
    </citation>
    <scope>NUCLEOTIDE SEQUENCE [LARGE SCALE GENOMIC DNA]</scope>
    <source>
        <strain evidence="2 3">SCU50</strain>
    </source>
</reference>
<evidence type="ECO:0000313" key="3">
    <source>
        <dbReference type="Proteomes" id="UP000339690"/>
    </source>
</evidence>
<dbReference type="RefSeq" id="WP_153792469.1">
    <property type="nucleotide sequence ID" value="NZ_CP045915.1"/>
</dbReference>
<name>A0A5Q2TRF7_9BACI</name>
<dbReference type="EMBL" id="CP045915">
    <property type="protein sequence ID" value="QGH36300.1"/>
    <property type="molecule type" value="Genomic_DNA"/>
</dbReference>
<keyword evidence="3" id="KW-1185">Reference proteome</keyword>
<feature type="domain" description="DUF1659" evidence="1">
    <location>
        <begin position="4"/>
        <end position="73"/>
    </location>
</feature>